<dbReference type="GO" id="GO:0009245">
    <property type="term" value="P:lipid A biosynthetic process"/>
    <property type="evidence" value="ECO:0007669"/>
    <property type="project" value="TreeGrafter"/>
</dbReference>
<proteinExistence type="predicted"/>
<feature type="domain" description="Calcineurin-like phosphoesterase" evidence="7">
    <location>
        <begin position="4"/>
        <end position="212"/>
    </location>
</feature>
<evidence type="ECO:0000256" key="5">
    <source>
        <dbReference type="ARBA" id="ARBA00023136"/>
    </source>
</evidence>
<dbReference type="InterPro" id="IPR004843">
    <property type="entry name" value="Calcineurin-like_PHP"/>
</dbReference>
<evidence type="ECO:0000256" key="6">
    <source>
        <dbReference type="ARBA" id="ARBA00023211"/>
    </source>
</evidence>
<organism evidence="8 9">
    <name type="scientific">Rikenella microfusus</name>
    <dbReference type="NCBI Taxonomy" id="28139"/>
    <lineage>
        <taxon>Bacteria</taxon>
        <taxon>Pseudomonadati</taxon>
        <taxon>Bacteroidota</taxon>
        <taxon>Bacteroidia</taxon>
        <taxon>Bacteroidales</taxon>
        <taxon>Rikenellaceae</taxon>
        <taxon>Rikenella</taxon>
    </lineage>
</organism>
<dbReference type="GO" id="GO:0008758">
    <property type="term" value="F:UDP-2,3-diacylglucosamine hydrolase activity"/>
    <property type="evidence" value="ECO:0007669"/>
    <property type="project" value="TreeGrafter"/>
</dbReference>
<evidence type="ECO:0000256" key="4">
    <source>
        <dbReference type="ARBA" id="ARBA00022801"/>
    </source>
</evidence>
<reference evidence="8 9" key="1">
    <citation type="submission" date="2018-06" db="EMBL/GenBank/DDBJ databases">
        <authorList>
            <consortium name="Pathogen Informatics"/>
            <person name="Doyle S."/>
        </authorList>
    </citation>
    <scope>NUCLEOTIDE SEQUENCE [LARGE SCALE GENOMIC DNA]</scope>
    <source>
        <strain evidence="8 9">NCTC11190</strain>
    </source>
</reference>
<dbReference type="CDD" id="cd07398">
    <property type="entry name" value="MPP_YbbF-LpxH"/>
    <property type="match status" value="1"/>
</dbReference>
<keyword evidence="3" id="KW-0479">Metal-binding</keyword>
<accession>A0A379MNA1</accession>
<evidence type="ECO:0000313" key="8">
    <source>
        <dbReference type="EMBL" id="SUE33025.1"/>
    </source>
</evidence>
<dbReference type="InterPro" id="IPR029052">
    <property type="entry name" value="Metallo-depent_PP-like"/>
</dbReference>
<evidence type="ECO:0000259" key="7">
    <source>
        <dbReference type="Pfam" id="PF00149"/>
    </source>
</evidence>
<evidence type="ECO:0000313" key="9">
    <source>
        <dbReference type="Proteomes" id="UP000255233"/>
    </source>
</evidence>
<dbReference type="RefSeq" id="WP_027290939.1">
    <property type="nucleotide sequence ID" value="NZ_CALVFX010000005.1"/>
</dbReference>
<dbReference type="PANTHER" id="PTHR34990:SF1">
    <property type="entry name" value="UDP-2,3-DIACYLGLUCOSAMINE HYDROLASE"/>
    <property type="match status" value="1"/>
</dbReference>
<gene>
    <name evidence="8" type="primary">lpxH</name>
    <name evidence="8" type="ORF">NCTC11190_00220</name>
</gene>
<dbReference type="STRING" id="880526.GCA_000427365_01222"/>
<dbReference type="EMBL" id="UGVL01000001">
    <property type="protein sequence ID" value="SUE33025.1"/>
    <property type="molecule type" value="Genomic_DNA"/>
</dbReference>
<evidence type="ECO:0000256" key="1">
    <source>
        <dbReference type="ARBA" id="ARBA00022475"/>
    </source>
</evidence>
<keyword evidence="4 8" id="KW-0378">Hydrolase</keyword>
<dbReference type="EC" id="3.6.1.54" evidence="8"/>
<dbReference type="Gene3D" id="3.60.21.10">
    <property type="match status" value="1"/>
</dbReference>
<dbReference type="Proteomes" id="UP000255233">
    <property type="component" value="Unassembled WGS sequence"/>
</dbReference>
<dbReference type="AlphaFoldDB" id="A0A379MNA1"/>
<name>A0A379MNA1_9BACT</name>
<dbReference type="GO" id="GO:0016020">
    <property type="term" value="C:membrane"/>
    <property type="evidence" value="ECO:0007669"/>
    <property type="project" value="GOC"/>
</dbReference>
<sequence length="250" mass="28863">MAYYFASDVHLGLAYNGADPRGRERRFVAWLDSIRADCEGLFLAGDIFDFWFEYERVAPKGFVRTLGKLAEFCDSGIPVHFFVGNHDLWVGDYFEKEIGMTVHTAPATFDLYGRTVFIAHGDGLGKTGDWKYALLRRVFHSRFLRRLFSAVLHPNVMMRFGHWWSSHNRHGRKEGVSHRFRGEEEPIVRFARVYIAEHPETAYLVCGHTHTPVLHRLSDRSSVAILGEWIERPVYGRLGADGVLELIEYR</sequence>
<keyword evidence="2" id="KW-0997">Cell inner membrane</keyword>
<keyword evidence="1" id="KW-1003">Cell membrane</keyword>
<keyword evidence="9" id="KW-1185">Reference proteome</keyword>
<dbReference type="GO" id="GO:0046872">
    <property type="term" value="F:metal ion binding"/>
    <property type="evidence" value="ECO:0007669"/>
    <property type="project" value="UniProtKB-KW"/>
</dbReference>
<protein>
    <submittedName>
        <fullName evidence="8">UDP-2,3-diacylglucosamine hydrolase</fullName>
        <ecNumber evidence="8">3.6.1.54</ecNumber>
    </submittedName>
</protein>
<evidence type="ECO:0000256" key="2">
    <source>
        <dbReference type="ARBA" id="ARBA00022519"/>
    </source>
</evidence>
<dbReference type="SUPFAM" id="SSF56300">
    <property type="entry name" value="Metallo-dependent phosphatases"/>
    <property type="match status" value="1"/>
</dbReference>
<dbReference type="OrthoDB" id="9802481at2"/>
<dbReference type="PANTHER" id="PTHR34990">
    <property type="entry name" value="UDP-2,3-DIACYLGLUCOSAMINE HYDROLASE-RELATED"/>
    <property type="match status" value="1"/>
</dbReference>
<keyword evidence="5" id="KW-0472">Membrane</keyword>
<keyword evidence="6" id="KW-0464">Manganese</keyword>
<dbReference type="InterPro" id="IPR043461">
    <property type="entry name" value="LpxH-like"/>
</dbReference>
<evidence type="ECO:0000256" key="3">
    <source>
        <dbReference type="ARBA" id="ARBA00022723"/>
    </source>
</evidence>
<dbReference type="Pfam" id="PF00149">
    <property type="entry name" value="Metallophos"/>
    <property type="match status" value="1"/>
</dbReference>